<dbReference type="OrthoDB" id="799853at2"/>
<dbReference type="PANTHER" id="PTHR43547">
    <property type="entry name" value="TWO-COMPONENT HISTIDINE KINASE"/>
    <property type="match status" value="1"/>
</dbReference>
<keyword evidence="1" id="KW-0597">Phosphoprotein</keyword>
<accession>A0A2K1DWY8</accession>
<dbReference type="EMBL" id="POWF01000007">
    <property type="protein sequence ID" value="PNQ72547.1"/>
    <property type="molecule type" value="Genomic_DNA"/>
</dbReference>
<sequence length="410" mass="46346">MSWPRGVKWKKYYANPKIDTFLTIQKCVQQSIQLLLKKVFMRRTQSFLWFVLAMITLSCNGQKEPVDSKKDQPTKTESHSDYLFAPNAKPDSTNIPNDTFVPLFYEGQLAHWIRTIHEDPKGNLWFGTNHYGVIRYDGEGLTYFTKDKGFGDSRVSAAVVEVDGRIYFGTSEGITQYHPEDASFSYLTTNDGLVHNEIWCMTKTKDGTIWIGTTEGVSQFDGQTFSTFAIPKPNVSNPKALISCNRITSILEDRQGNLWFGTDGYGVCKYDGNSFIHYTKADGLCDNTISGLFEDSSGSIWIGTMFGGISLYDSQAFKNLTDEGLITGTEASGFYEDTDGSVWFAMEHQGVYNYDGNTYRLYNQDSGLGSTGIISILRDSKNRFWFGGWKGLFRFKNQQFDTITKTGPWD</sequence>
<evidence type="ECO:0000313" key="2">
    <source>
        <dbReference type="EMBL" id="PNQ72547.1"/>
    </source>
</evidence>
<dbReference type="Gene3D" id="2.130.10.10">
    <property type="entry name" value="YVTN repeat-like/Quinoprotein amine dehydrogenase"/>
    <property type="match status" value="2"/>
</dbReference>
<comment type="caution">
    <text evidence="2">The sequence shown here is derived from an EMBL/GenBank/DDBJ whole genome shotgun (WGS) entry which is preliminary data.</text>
</comment>
<dbReference type="PANTHER" id="PTHR43547:SF2">
    <property type="entry name" value="HYBRID SIGNAL TRANSDUCTION HISTIDINE KINASE C"/>
    <property type="match status" value="1"/>
</dbReference>
<reference evidence="2 3" key="1">
    <citation type="submission" date="2018-01" db="EMBL/GenBank/DDBJ databases">
        <title>The draft genome of Hanstruepera neustonica JCM19743.</title>
        <authorList>
            <person name="He R.-H."/>
            <person name="Du Z.-J."/>
        </authorList>
    </citation>
    <scope>NUCLEOTIDE SEQUENCE [LARGE SCALE GENOMIC DNA]</scope>
    <source>
        <strain evidence="2 3">JCM19743</strain>
    </source>
</reference>
<dbReference type="GO" id="GO:0000155">
    <property type="term" value="F:phosphorelay sensor kinase activity"/>
    <property type="evidence" value="ECO:0007669"/>
    <property type="project" value="TreeGrafter"/>
</dbReference>
<evidence type="ECO:0008006" key="4">
    <source>
        <dbReference type="Google" id="ProtNLM"/>
    </source>
</evidence>
<dbReference type="AlphaFoldDB" id="A0A2K1DWY8"/>
<evidence type="ECO:0000256" key="1">
    <source>
        <dbReference type="ARBA" id="ARBA00022553"/>
    </source>
</evidence>
<organism evidence="2 3">
    <name type="scientific">Hanstruepera neustonica</name>
    <dbReference type="NCBI Taxonomy" id="1445657"/>
    <lineage>
        <taxon>Bacteria</taxon>
        <taxon>Pseudomonadati</taxon>
        <taxon>Bacteroidota</taxon>
        <taxon>Flavobacteriia</taxon>
        <taxon>Flavobacteriales</taxon>
        <taxon>Flavobacteriaceae</taxon>
        <taxon>Hanstruepera</taxon>
    </lineage>
</organism>
<keyword evidence="3" id="KW-1185">Reference proteome</keyword>
<dbReference type="InterPro" id="IPR015943">
    <property type="entry name" value="WD40/YVTN_repeat-like_dom_sf"/>
</dbReference>
<dbReference type="InterPro" id="IPR011110">
    <property type="entry name" value="Reg_prop"/>
</dbReference>
<dbReference type="Proteomes" id="UP000236641">
    <property type="component" value="Unassembled WGS sequence"/>
</dbReference>
<gene>
    <name evidence="2" type="ORF">C1T31_10345</name>
</gene>
<name>A0A2K1DWY8_9FLAO</name>
<dbReference type="SUPFAM" id="SSF63829">
    <property type="entry name" value="Calcium-dependent phosphotriesterase"/>
    <property type="match status" value="2"/>
</dbReference>
<dbReference type="Pfam" id="PF07494">
    <property type="entry name" value="Reg_prop"/>
    <property type="match status" value="4"/>
</dbReference>
<proteinExistence type="predicted"/>
<evidence type="ECO:0000313" key="3">
    <source>
        <dbReference type="Proteomes" id="UP000236641"/>
    </source>
</evidence>
<protein>
    <recommendedName>
        <fullName evidence="4">Histidine kinase</fullName>
    </recommendedName>
</protein>